<dbReference type="InterPro" id="IPR036390">
    <property type="entry name" value="WH_DNA-bd_sf"/>
</dbReference>
<keyword evidence="2" id="KW-1185">Reference proteome</keyword>
<geneLocation type="plasmid" evidence="2">
    <name>pcsc3h3</name>
</geneLocation>
<proteinExistence type="predicted"/>
<gene>
    <name evidence="1" type="ORF">CSC3H3_21100</name>
</gene>
<dbReference type="EMBL" id="CP024200">
    <property type="protein sequence ID" value="AUG55377.1"/>
    <property type="molecule type" value="Genomic_DNA"/>
</dbReference>
<sequence>MSTGSFQQNLEELRRKLAEDRAKISAETGEIYKEIAASEAKSSVNRPISDQSAYIARALKAERKLGQLAERFRDPVAFQRCQLAAALLEACETVTAEGRGATPRRLLQFLAYEGDASSHYENLIGAMDVFMLHGHPIAPKGNQLSEELVETLAVRASLRSRNWLDPQDMTRWEDIIANRHVPCPVDGETISRFINKIREIPSDSGLIGAADAIYIVSKLLRELNLEGRDIGDPGLHSTFQLETDNPQAIYWNRIARALPRYLVMHFCDGIKIPVMCGPALTDCQVKLRPLIDRGATAEDARAHTINVLAASLEALEQTERLLALHWQKAEKLSSEGRGTSIGKICEWLFEKGTICSADIVDLCDLTPQAAHYQIKRLLNAGILTRGARGKVGGHYFLDVLLQL</sequence>
<evidence type="ECO:0000313" key="2">
    <source>
        <dbReference type="Proteomes" id="UP000233458"/>
    </source>
</evidence>
<evidence type="ECO:0008006" key="3">
    <source>
        <dbReference type="Google" id="ProtNLM"/>
    </source>
</evidence>
<organism evidence="1 2">
    <name type="scientific">Thalassospira marina</name>
    <dbReference type="NCBI Taxonomy" id="2048283"/>
    <lineage>
        <taxon>Bacteria</taxon>
        <taxon>Pseudomonadati</taxon>
        <taxon>Pseudomonadota</taxon>
        <taxon>Alphaproteobacteria</taxon>
        <taxon>Rhodospirillales</taxon>
        <taxon>Thalassospiraceae</taxon>
        <taxon>Thalassospira</taxon>
    </lineage>
</organism>
<dbReference type="SUPFAM" id="SSF46785">
    <property type="entry name" value="Winged helix' DNA-binding domain"/>
    <property type="match status" value="1"/>
</dbReference>
<dbReference type="RefSeq" id="WP_101286434.1">
    <property type="nucleotide sequence ID" value="NZ_CP024200.1"/>
</dbReference>
<keyword evidence="1" id="KW-0614">Plasmid</keyword>
<evidence type="ECO:0000313" key="1">
    <source>
        <dbReference type="EMBL" id="AUG55377.1"/>
    </source>
</evidence>
<name>A0ABN5FKY5_9PROT</name>
<reference evidence="1 2" key="1">
    <citation type="submission" date="2017-10" db="EMBL/GenBank/DDBJ databases">
        <title>Biodiversity and function of Thalassospira species in the particle-attached aromatic-hydrocarbon-degrading consortia from the surface seawater of the China South Sea.</title>
        <authorList>
            <person name="Dong C."/>
            <person name="Liu R."/>
            <person name="Shao Z."/>
        </authorList>
    </citation>
    <scope>NUCLEOTIDE SEQUENCE [LARGE SCALE GENOMIC DNA]</scope>
    <source>
        <strain evidence="1 2">CSC3H3</strain>
        <plasmid evidence="2">pcsc3h3</plasmid>
    </source>
</reference>
<protein>
    <recommendedName>
        <fullName evidence="3">HTH arsR-type domain-containing protein</fullName>
    </recommendedName>
</protein>
<dbReference type="Proteomes" id="UP000233458">
    <property type="component" value="Plasmid pCSC3H3"/>
</dbReference>
<accession>A0ABN5FKY5</accession>